<feature type="compositionally biased region" description="Basic residues" evidence="1">
    <location>
        <begin position="435"/>
        <end position="449"/>
    </location>
</feature>
<evidence type="ECO:0000313" key="2">
    <source>
        <dbReference type="EMBL" id="KAK3924996.1"/>
    </source>
</evidence>
<feature type="compositionally biased region" description="Low complexity" evidence="1">
    <location>
        <begin position="452"/>
        <end position="461"/>
    </location>
</feature>
<reference evidence="2" key="1">
    <citation type="submission" date="2021-07" db="EMBL/GenBank/DDBJ databases">
        <authorList>
            <person name="Catto M.A."/>
            <person name="Jacobson A."/>
            <person name="Kennedy G."/>
            <person name="Labadie P."/>
            <person name="Hunt B.G."/>
            <person name="Srinivasan R."/>
        </authorList>
    </citation>
    <scope>NUCLEOTIDE SEQUENCE</scope>
    <source>
        <strain evidence="2">PL_HMW_Pooled</strain>
        <tissue evidence="2">Head</tissue>
    </source>
</reference>
<protein>
    <submittedName>
        <fullName evidence="2">Bifunctional protein GlmU</fullName>
    </submittedName>
</protein>
<feature type="compositionally biased region" description="Polar residues" evidence="1">
    <location>
        <begin position="138"/>
        <end position="157"/>
    </location>
</feature>
<dbReference type="PANTHER" id="PTHR35385:SF2">
    <property type="entry name" value="PROTEIN B, PUTATIVE-RELATED"/>
    <property type="match status" value="1"/>
</dbReference>
<dbReference type="Proteomes" id="UP001219518">
    <property type="component" value="Unassembled WGS sequence"/>
</dbReference>
<feature type="compositionally biased region" description="Basic and acidic residues" evidence="1">
    <location>
        <begin position="128"/>
        <end position="137"/>
    </location>
</feature>
<feature type="compositionally biased region" description="Polar residues" evidence="1">
    <location>
        <begin position="676"/>
        <end position="687"/>
    </location>
</feature>
<dbReference type="AlphaFoldDB" id="A0AAE1LLT4"/>
<proteinExistence type="predicted"/>
<accession>A0AAE1LLT4</accession>
<feature type="region of interest" description="Disordered" evidence="1">
    <location>
        <begin position="91"/>
        <end position="183"/>
    </location>
</feature>
<name>A0AAE1LLT4_9NEOP</name>
<dbReference type="PANTHER" id="PTHR35385">
    <property type="entry name" value="PROTEIN B, PUTATIVE-RELATED-RELATED"/>
    <property type="match status" value="1"/>
</dbReference>
<evidence type="ECO:0000256" key="1">
    <source>
        <dbReference type="SAM" id="MobiDB-lite"/>
    </source>
</evidence>
<feature type="region of interest" description="Disordered" evidence="1">
    <location>
        <begin position="669"/>
        <end position="732"/>
    </location>
</feature>
<sequence length="764" mass="85776">MEHVVLKPSGEKRMSITLPVSSVQLGTGPKTLQQQVREIPSNFSSARIFKLPPGVVLVKPTLGAVGGPVLSKQQGPLIQLEARRLVPIQPKLPPRIVPNPDFNPEKLKFNVQPKPIPKIPTDPNNKTRSKDLKENKEQSTSANGAANDSPAQNSSDVASDGSDTKKNLKPKPTPWQRDPRPLWKSKEPIVMYSGCSKEDLEEAEKRKRKKELPPESLPCPKVLQDILPTLYKYHISSFEELRNPEHFKAEIRTAFTTKEEALQWLKDFEDVSGTNFRITKTFKENSLRIIFKKCYKCHKNTFRKGQQQSKRHLGCEARLSLTIKNPGMKSSADPLLSDFPCVIGIHHNHCHSLKTPDGLRHRRTLPEIREKFADMFRAKITPAAALRVHKADLKREYGDRYEEVVNDGAKCPPLPWCYRLYYEICGKKVKDGKKKSTRRSYSSSKKKVFARQNQQSSSQGSTTDSVLVDFNPENCLADTYALDNSKVTRDDALQRSINSLYDYEFMSKNNVVGEDELSKGVPSNGADVVGNNPELVDTAAKTGLVNPDEIIYQNETTEDYSDPGVALDEDDSMGVEETSDILGQDNGNKEKNYSCESEGTLSNNTECSIMELKQGLSDFCTYLINRVTNRPQYFLPAVESFISTFNRICETASDMQLAEEFSKFGKSIKEPEKQVTSDSAHAGTSSIVGKAQKHKLLEPRAQVPTLVEGPKEQNQSLSIVDRKPETLGSPPKRKVLVLRMKPNKFHQILGKVEEKRLQKGVINI</sequence>
<comment type="caution">
    <text evidence="2">The sequence shown here is derived from an EMBL/GenBank/DDBJ whole genome shotgun (WGS) entry which is preliminary data.</text>
</comment>
<organism evidence="2 3">
    <name type="scientific">Frankliniella fusca</name>
    <dbReference type="NCBI Taxonomy" id="407009"/>
    <lineage>
        <taxon>Eukaryota</taxon>
        <taxon>Metazoa</taxon>
        <taxon>Ecdysozoa</taxon>
        <taxon>Arthropoda</taxon>
        <taxon>Hexapoda</taxon>
        <taxon>Insecta</taxon>
        <taxon>Pterygota</taxon>
        <taxon>Neoptera</taxon>
        <taxon>Paraneoptera</taxon>
        <taxon>Thysanoptera</taxon>
        <taxon>Terebrantia</taxon>
        <taxon>Thripoidea</taxon>
        <taxon>Thripidae</taxon>
        <taxon>Frankliniella</taxon>
    </lineage>
</organism>
<keyword evidence="3" id="KW-1185">Reference proteome</keyword>
<dbReference type="EMBL" id="JAHWGI010001208">
    <property type="protein sequence ID" value="KAK3924996.1"/>
    <property type="molecule type" value="Genomic_DNA"/>
</dbReference>
<reference evidence="2" key="2">
    <citation type="journal article" date="2023" name="BMC Genomics">
        <title>Pest status, molecular evolution, and epigenetic factors derived from the genome assembly of Frankliniella fusca, a thysanopteran phytovirus vector.</title>
        <authorList>
            <person name="Catto M.A."/>
            <person name="Labadie P.E."/>
            <person name="Jacobson A.L."/>
            <person name="Kennedy G.G."/>
            <person name="Srinivasan R."/>
            <person name="Hunt B.G."/>
        </authorList>
    </citation>
    <scope>NUCLEOTIDE SEQUENCE</scope>
    <source>
        <strain evidence="2">PL_HMW_Pooled</strain>
    </source>
</reference>
<gene>
    <name evidence="2" type="ORF">KUF71_013269</name>
</gene>
<feature type="region of interest" description="Disordered" evidence="1">
    <location>
        <begin position="435"/>
        <end position="465"/>
    </location>
</feature>
<evidence type="ECO:0000313" key="3">
    <source>
        <dbReference type="Proteomes" id="UP001219518"/>
    </source>
</evidence>